<accession>A0A316UNG6</accession>
<keyword evidence="3" id="KW-1185">Reference proteome</keyword>
<organism evidence="2 3">
    <name type="scientific">Jaminaea rosea</name>
    <dbReference type="NCBI Taxonomy" id="1569628"/>
    <lineage>
        <taxon>Eukaryota</taxon>
        <taxon>Fungi</taxon>
        <taxon>Dikarya</taxon>
        <taxon>Basidiomycota</taxon>
        <taxon>Ustilaginomycotina</taxon>
        <taxon>Exobasidiomycetes</taxon>
        <taxon>Microstromatales</taxon>
        <taxon>Microstromatales incertae sedis</taxon>
        <taxon>Jaminaea</taxon>
    </lineage>
</organism>
<feature type="compositionally biased region" description="Gly residues" evidence="1">
    <location>
        <begin position="65"/>
        <end position="74"/>
    </location>
</feature>
<gene>
    <name evidence="2" type="ORF">BDZ90DRAFT_232902</name>
</gene>
<feature type="region of interest" description="Disordered" evidence="1">
    <location>
        <begin position="1"/>
        <end position="158"/>
    </location>
</feature>
<dbReference type="RefSeq" id="XP_025361412.1">
    <property type="nucleotide sequence ID" value="XM_025506431.1"/>
</dbReference>
<feature type="compositionally biased region" description="Basic and acidic residues" evidence="1">
    <location>
        <begin position="90"/>
        <end position="108"/>
    </location>
</feature>
<feature type="compositionally biased region" description="Basic and acidic residues" evidence="1">
    <location>
        <begin position="118"/>
        <end position="132"/>
    </location>
</feature>
<evidence type="ECO:0000313" key="2">
    <source>
        <dbReference type="EMBL" id="PWN26800.1"/>
    </source>
</evidence>
<feature type="compositionally biased region" description="Polar residues" evidence="1">
    <location>
        <begin position="26"/>
        <end position="55"/>
    </location>
</feature>
<evidence type="ECO:0000256" key="1">
    <source>
        <dbReference type="SAM" id="MobiDB-lite"/>
    </source>
</evidence>
<name>A0A316UNG6_9BASI</name>
<evidence type="ECO:0000313" key="3">
    <source>
        <dbReference type="Proteomes" id="UP000245884"/>
    </source>
</evidence>
<dbReference type="AlphaFoldDB" id="A0A316UNG6"/>
<proteinExistence type="predicted"/>
<reference evidence="2 3" key="1">
    <citation type="journal article" date="2018" name="Mol. Biol. Evol.">
        <title>Broad Genomic Sampling Reveals a Smut Pathogenic Ancestry of the Fungal Clade Ustilaginomycotina.</title>
        <authorList>
            <person name="Kijpornyongpan T."/>
            <person name="Mondo S.J."/>
            <person name="Barry K."/>
            <person name="Sandor L."/>
            <person name="Lee J."/>
            <person name="Lipzen A."/>
            <person name="Pangilinan J."/>
            <person name="LaButti K."/>
            <person name="Hainaut M."/>
            <person name="Henrissat B."/>
            <person name="Grigoriev I.V."/>
            <person name="Spatafora J.W."/>
            <person name="Aime M.C."/>
        </authorList>
    </citation>
    <scope>NUCLEOTIDE SEQUENCE [LARGE SCALE GENOMIC DNA]</scope>
    <source>
        <strain evidence="2 3">MCA 5214</strain>
    </source>
</reference>
<dbReference type="EMBL" id="KZ819670">
    <property type="protein sequence ID" value="PWN26800.1"/>
    <property type="molecule type" value="Genomic_DNA"/>
</dbReference>
<sequence length="158" mass="16741">MSEAFAGKSNAQIIDEQSADLDQKSRGQTGESFNPRNTALSEESGLNESGVNDSSKFPGVEIQHGRGGMTGGGDEVPIRPGEGADGDQIESSRRYEGIGGPEDKRAQELADNPGGYDARPRGIDEVPDRSKAEVVPMTEGQQLEDDQEGTARGFSINS</sequence>
<dbReference type="OrthoDB" id="3359339at2759"/>
<dbReference type="Proteomes" id="UP000245884">
    <property type="component" value="Unassembled WGS sequence"/>
</dbReference>
<protein>
    <submittedName>
        <fullName evidence="2">Uncharacterized protein</fullName>
    </submittedName>
</protein>
<dbReference type="GeneID" id="37028254"/>